<evidence type="ECO:0000256" key="2">
    <source>
        <dbReference type="SAM" id="Phobius"/>
    </source>
</evidence>
<keyword evidence="2" id="KW-0812">Transmembrane</keyword>
<keyword evidence="4" id="KW-1185">Reference proteome</keyword>
<dbReference type="AlphaFoldDB" id="A0A1R1YPN5"/>
<keyword evidence="2" id="KW-0472">Membrane</keyword>
<keyword evidence="2" id="KW-1133">Transmembrane helix</keyword>
<reference evidence="4" key="1">
    <citation type="submission" date="2017-01" db="EMBL/GenBank/DDBJ databases">
        <authorList>
            <person name="Wang Y."/>
            <person name="White M."/>
            <person name="Kvist S."/>
            <person name="Moncalvo J.-M."/>
        </authorList>
    </citation>
    <scope>NUCLEOTIDE SEQUENCE [LARGE SCALE GENOMIC DNA]</scope>
    <source>
        <strain evidence="4">ID-206-W2</strain>
    </source>
</reference>
<feature type="compositionally biased region" description="Low complexity" evidence="1">
    <location>
        <begin position="10"/>
        <end position="19"/>
    </location>
</feature>
<dbReference type="EMBL" id="LSSM01000456">
    <property type="protein sequence ID" value="OMJ28854.1"/>
    <property type="molecule type" value="Genomic_DNA"/>
</dbReference>
<dbReference type="Proteomes" id="UP000187429">
    <property type="component" value="Unassembled WGS sequence"/>
</dbReference>
<evidence type="ECO:0000256" key="1">
    <source>
        <dbReference type="SAM" id="MobiDB-lite"/>
    </source>
</evidence>
<organism evidence="3 4">
    <name type="scientific">Smittium culicis</name>
    <dbReference type="NCBI Taxonomy" id="133412"/>
    <lineage>
        <taxon>Eukaryota</taxon>
        <taxon>Fungi</taxon>
        <taxon>Fungi incertae sedis</taxon>
        <taxon>Zoopagomycota</taxon>
        <taxon>Kickxellomycotina</taxon>
        <taxon>Harpellomycetes</taxon>
        <taxon>Harpellales</taxon>
        <taxon>Legeriomycetaceae</taxon>
        <taxon>Smittium</taxon>
    </lineage>
</organism>
<sequence>MTAPRHSQNKKSLSSAKSESSARDTEKDVVYYLDKFLRQAAPVLVTSIGASIVVYVFLNESQILPGEGSFDSVPETVCR</sequence>
<dbReference type="OrthoDB" id="291792at2759"/>
<feature type="region of interest" description="Disordered" evidence="1">
    <location>
        <begin position="1"/>
        <end position="25"/>
    </location>
</feature>
<feature type="transmembrane region" description="Helical" evidence="2">
    <location>
        <begin position="40"/>
        <end position="58"/>
    </location>
</feature>
<accession>A0A1R1YPN5</accession>
<name>A0A1R1YPN5_9FUNG</name>
<comment type="caution">
    <text evidence="3">The sequence shown here is derived from an EMBL/GenBank/DDBJ whole genome shotgun (WGS) entry which is preliminary data.</text>
</comment>
<proteinExistence type="predicted"/>
<evidence type="ECO:0000313" key="4">
    <source>
        <dbReference type="Proteomes" id="UP000187429"/>
    </source>
</evidence>
<evidence type="ECO:0000313" key="3">
    <source>
        <dbReference type="EMBL" id="OMJ28854.1"/>
    </source>
</evidence>
<gene>
    <name evidence="3" type="ORF">AYI69_g1666</name>
</gene>
<protein>
    <submittedName>
        <fullName evidence="3">Uncharacterized protein</fullName>
    </submittedName>
</protein>